<evidence type="ECO:0000256" key="3">
    <source>
        <dbReference type="SAM" id="Coils"/>
    </source>
</evidence>
<feature type="region of interest" description="Disordered" evidence="4">
    <location>
        <begin position="735"/>
        <end position="757"/>
    </location>
</feature>
<keyword evidence="3" id="KW-0175">Coiled coil</keyword>
<dbReference type="PANTHER" id="PTHR47969">
    <property type="entry name" value="CHROMOSOME-ASSOCIATED KINESIN KIF4A-RELATED"/>
    <property type="match status" value="1"/>
</dbReference>
<dbReference type="Proteomes" id="UP001497392">
    <property type="component" value="Unassembled WGS sequence"/>
</dbReference>
<feature type="coiled-coil region" evidence="3">
    <location>
        <begin position="569"/>
        <end position="603"/>
    </location>
</feature>
<organism evidence="6 7">
    <name type="scientific">Coccomyxa viridis</name>
    <dbReference type="NCBI Taxonomy" id="1274662"/>
    <lineage>
        <taxon>Eukaryota</taxon>
        <taxon>Viridiplantae</taxon>
        <taxon>Chlorophyta</taxon>
        <taxon>core chlorophytes</taxon>
        <taxon>Trebouxiophyceae</taxon>
        <taxon>Trebouxiophyceae incertae sedis</taxon>
        <taxon>Coccomyxaceae</taxon>
        <taxon>Coccomyxa</taxon>
    </lineage>
</organism>
<evidence type="ECO:0000259" key="5">
    <source>
        <dbReference type="PROSITE" id="PS50067"/>
    </source>
</evidence>
<keyword evidence="2" id="KW-0547">Nucleotide-binding</keyword>
<feature type="compositionally biased region" description="Low complexity" evidence="4">
    <location>
        <begin position="414"/>
        <end position="432"/>
    </location>
</feature>
<comment type="similarity">
    <text evidence="2">Belongs to the TRAFAC class myosin-kinesin ATPase superfamily. Kinesin family.</text>
</comment>
<dbReference type="Pfam" id="PF00225">
    <property type="entry name" value="Kinesin"/>
    <property type="match status" value="1"/>
</dbReference>
<feature type="binding site" evidence="2">
    <location>
        <begin position="145"/>
        <end position="152"/>
    </location>
    <ligand>
        <name>ATP</name>
        <dbReference type="ChEBI" id="CHEBI:30616"/>
    </ligand>
</feature>
<dbReference type="SMART" id="SM00129">
    <property type="entry name" value="KISc"/>
    <property type="match status" value="1"/>
</dbReference>
<dbReference type="SUPFAM" id="SSF52540">
    <property type="entry name" value="P-loop containing nucleoside triphosphate hydrolases"/>
    <property type="match status" value="1"/>
</dbReference>
<dbReference type="InterPro" id="IPR027640">
    <property type="entry name" value="Kinesin-like_fam"/>
</dbReference>
<comment type="caution">
    <text evidence="6">The sequence shown here is derived from an EMBL/GenBank/DDBJ whole genome shotgun (WGS) entry which is preliminary data.</text>
</comment>
<feature type="region of interest" description="Disordered" evidence="4">
    <location>
        <begin position="413"/>
        <end position="455"/>
    </location>
</feature>
<dbReference type="InterPro" id="IPR036961">
    <property type="entry name" value="Kinesin_motor_dom_sf"/>
</dbReference>
<evidence type="ECO:0000313" key="7">
    <source>
        <dbReference type="Proteomes" id="UP001497392"/>
    </source>
</evidence>
<evidence type="ECO:0000256" key="2">
    <source>
        <dbReference type="PROSITE-ProRule" id="PRU00283"/>
    </source>
</evidence>
<feature type="domain" description="Kinesin motor" evidence="5">
    <location>
        <begin position="41"/>
        <end position="406"/>
    </location>
</feature>
<feature type="compositionally biased region" description="Low complexity" evidence="4">
    <location>
        <begin position="1"/>
        <end position="14"/>
    </location>
</feature>
<feature type="region of interest" description="Disordered" evidence="4">
    <location>
        <begin position="800"/>
        <end position="823"/>
    </location>
</feature>
<feature type="compositionally biased region" description="Low complexity" evidence="4">
    <location>
        <begin position="908"/>
        <end position="932"/>
    </location>
</feature>
<evidence type="ECO:0000256" key="1">
    <source>
        <dbReference type="ARBA" id="ARBA00023175"/>
    </source>
</evidence>
<feature type="coiled-coil region" evidence="3">
    <location>
        <begin position="630"/>
        <end position="664"/>
    </location>
</feature>
<evidence type="ECO:0000256" key="4">
    <source>
        <dbReference type="SAM" id="MobiDB-lite"/>
    </source>
</evidence>
<keyword evidence="7" id="KW-1185">Reference proteome</keyword>
<evidence type="ECO:0000313" key="6">
    <source>
        <dbReference type="EMBL" id="CAL5229234.1"/>
    </source>
</evidence>
<dbReference type="PROSITE" id="PS50067">
    <property type="entry name" value="KINESIN_MOTOR_2"/>
    <property type="match status" value="1"/>
</dbReference>
<proteinExistence type="inferred from homology"/>
<feature type="region of interest" description="Disordered" evidence="4">
    <location>
        <begin position="851"/>
        <end position="988"/>
    </location>
</feature>
<dbReference type="InterPro" id="IPR001752">
    <property type="entry name" value="Kinesin_motor_dom"/>
</dbReference>
<name>A0ABP1GAJ3_9CHLO</name>
<gene>
    <name evidence="6" type="primary">g12519</name>
    <name evidence="6" type="ORF">VP750_LOCUS11140</name>
</gene>
<keyword evidence="2" id="KW-0067">ATP-binding</keyword>
<feature type="compositionally biased region" description="Low complexity" evidence="4">
    <location>
        <begin position="800"/>
        <end position="809"/>
    </location>
</feature>
<dbReference type="EMBL" id="CAXHTA020000020">
    <property type="protein sequence ID" value="CAL5229234.1"/>
    <property type="molecule type" value="Genomic_DNA"/>
</dbReference>
<sequence length="1096" mass="116979">MDKGRGTATKAAGAPSYSASTVQGDDRETCSPNADPECSQAVQVALRLRGTSTAATEDKNVYDGERDLLHDGCFSGSMGRWHHAEDSVEVYPPARAQAGQGVQTFGFNLVINEDAGLNVAHHFTAGKLVGKVRREGGTGCFIALGLPNSGKTYMMEGDHEQDDPGVVMRAIKELLECGHLAPRIGAFGMKLPPPGTSVAMSQYEVHQEKVYDLLNNNKEVSIKEDDNGQVILDGLSEVHVRNVEGAKQLLREAASFQRQQGTRSYAHRFTTLYLYKEGGAMPSVMHHSLSGQRRVPHAKLTFVDVAGHEPAKDILSSRLDIEDIAWLYESSHAIQSCLSRHLWLQQAGPKLPLDVPYSSSKVTHILKDVFAEGTYLSLCLNASPASKDFRGETLQLLEQLSLPQKPRSVAPFRQQAGPAAVQPQPQHVKQPARPLELGDELSSAPATKRPARDVKRPRAEELLDAAQEEAQRWRAQALRLSQELQSAHSAAHSEHHDIIMQLRGARASPACADCQVSSSHQDVAAIIRQRDSALEQLLRSKAARAEEAAAAKKAQAELLASSQEATMQLRQEQEAQAAAEGRAADLEQTVSAQLAQVQDLEGEKRRIISGRKELRHETALEALGECDMDLSASKASNEQAEQLVAQLRTQLTEATAAKSLAEQQNVQLVSQLEAAKTANARTGAELHEARHACRIAQAAAEKEAQRAADLDASKAAMEQQLDELQKINKERQSRVAQALDKARQRVQQAEPQREAQRLLSAAPPAPELLTPMEPEQDAGSQTTSVNVVDEDADVPAAAGAPAVDQAAGGKTAPGTPEASAGGRVPRSACVLSEPQAVLTHVCEALKGVDSRMAAQRTTPAKRAREESASLVPAPELATAPDASSANPQAERRVRRRIASSVAPDEDAAAPTAAARPQSIAGSTAQISAAAAGPERRPLVAGREQPGAARPGQRRSGAASQIRHPDSQRVTRSVAASRLPPTRLPPVQEHSLKIGANMEVEHSAASANGRKKMVARKCNGARAPKNPTIAHTVLPPVPECTLATGAQRPAVPCVAGGGDECLPQSSGCCEEASTCVTGGGRPLLAKLRPHSSATDFG</sequence>
<accession>A0ABP1GAJ3</accession>
<dbReference type="Gene3D" id="3.40.850.10">
    <property type="entry name" value="Kinesin motor domain"/>
    <property type="match status" value="1"/>
</dbReference>
<reference evidence="6 7" key="1">
    <citation type="submission" date="2024-06" db="EMBL/GenBank/DDBJ databases">
        <authorList>
            <person name="Kraege A."/>
            <person name="Thomma B."/>
        </authorList>
    </citation>
    <scope>NUCLEOTIDE SEQUENCE [LARGE SCALE GENOMIC DNA]</scope>
</reference>
<feature type="region of interest" description="Disordered" evidence="4">
    <location>
        <begin position="1"/>
        <end position="36"/>
    </location>
</feature>
<dbReference type="PANTHER" id="PTHR47969:SF29">
    <property type="entry name" value="KINESIN-LIKE PROTEIN"/>
    <property type="match status" value="1"/>
</dbReference>
<protein>
    <submittedName>
        <fullName evidence="6">G12519 protein</fullName>
    </submittedName>
</protein>
<feature type="coiled-coil region" evidence="3">
    <location>
        <begin position="456"/>
        <end position="483"/>
    </location>
</feature>
<dbReference type="InterPro" id="IPR027417">
    <property type="entry name" value="P-loop_NTPase"/>
</dbReference>
<dbReference type="PRINTS" id="PR00380">
    <property type="entry name" value="KINESINHEAVY"/>
</dbReference>
<keyword evidence="1 2" id="KW-0505">Motor protein</keyword>